<dbReference type="InParanoid" id="B9RV28"/>
<sequence>MGDRPKLKKLPLNSNRTKIIELLFKDGKTGEISLEWEDEATRKCFSSRFQSLIPLHGWSQYFKTIAR</sequence>
<accession>B9RV28</accession>
<organism evidence="1 2">
    <name type="scientific">Ricinus communis</name>
    <name type="common">Castor bean</name>
    <dbReference type="NCBI Taxonomy" id="3988"/>
    <lineage>
        <taxon>Eukaryota</taxon>
        <taxon>Viridiplantae</taxon>
        <taxon>Streptophyta</taxon>
        <taxon>Embryophyta</taxon>
        <taxon>Tracheophyta</taxon>
        <taxon>Spermatophyta</taxon>
        <taxon>Magnoliopsida</taxon>
        <taxon>eudicotyledons</taxon>
        <taxon>Gunneridae</taxon>
        <taxon>Pentapetalae</taxon>
        <taxon>rosids</taxon>
        <taxon>fabids</taxon>
        <taxon>Malpighiales</taxon>
        <taxon>Euphorbiaceae</taxon>
        <taxon>Acalyphoideae</taxon>
        <taxon>Acalypheae</taxon>
        <taxon>Ricinus</taxon>
    </lineage>
</organism>
<dbReference type="EMBL" id="EQ973818">
    <property type="protein sequence ID" value="EEF44761.1"/>
    <property type="molecule type" value="Genomic_DNA"/>
</dbReference>
<proteinExistence type="predicted"/>
<keyword evidence="2" id="KW-1185">Reference proteome</keyword>
<dbReference type="Proteomes" id="UP000008311">
    <property type="component" value="Unassembled WGS sequence"/>
</dbReference>
<evidence type="ECO:0000313" key="1">
    <source>
        <dbReference type="EMBL" id="EEF44761.1"/>
    </source>
</evidence>
<name>B9RV28_RICCO</name>
<protein>
    <submittedName>
        <fullName evidence="1">Uncharacterized protein</fullName>
    </submittedName>
</protein>
<reference evidence="2" key="1">
    <citation type="journal article" date="2010" name="Nat. Biotechnol.">
        <title>Draft genome sequence of the oilseed species Ricinus communis.</title>
        <authorList>
            <person name="Chan A.P."/>
            <person name="Crabtree J."/>
            <person name="Zhao Q."/>
            <person name="Lorenzi H."/>
            <person name="Orvis J."/>
            <person name="Puiu D."/>
            <person name="Melake-Berhan A."/>
            <person name="Jones K.M."/>
            <person name="Redman J."/>
            <person name="Chen G."/>
            <person name="Cahoon E.B."/>
            <person name="Gedil M."/>
            <person name="Stanke M."/>
            <person name="Haas B.J."/>
            <person name="Wortman J.R."/>
            <person name="Fraser-Liggett C.M."/>
            <person name="Ravel J."/>
            <person name="Rabinowicz P.D."/>
        </authorList>
    </citation>
    <scope>NUCLEOTIDE SEQUENCE [LARGE SCALE GENOMIC DNA]</scope>
    <source>
        <strain evidence="2">cv. Hale</strain>
    </source>
</reference>
<gene>
    <name evidence="1" type="ORF">RCOM_0898330</name>
</gene>
<evidence type="ECO:0000313" key="2">
    <source>
        <dbReference type="Proteomes" id="UP000008311"/>
    </source>
</evidence>
<dbReference type="AlphaFoldDB" id="B9RV28"/>